<proteinExistence type="predicted"/>
<dbReference type="AlphaFoldDB" id="A0A6C0IHG9"/>
<feature type="compositionally biased region" description="Basic and acidic residues" evidence="1">
    <location>
        <begin position="183"/>
        <end position="201"/>
    </location>
</feature>
<reference evidence="2" key="1">
    <citation type="journal article" date="2020" name="Nature">
        <title>Giant virus diversity and host interactions through global metagenomics.</title>
        <authorList>
            <person name="Schulz F."/>
            <person name="Roux S."/>
            <person name="Paez-Espino D."/>
            <person name="Jungbluth S."/>
            <person name="Walsh D.A."/>
            <person name="Denef V.J."/>
            <person name="McMahon K.D."/>
            <person name="Konstantinidis K.T."/>
            <person name="Eloe-Fadrosh E.A."/>
            <person name="Kyrpides N.C."/>
            <person name="Woyke T."/>
        </authorList>
    </citation>
    <scope>NUCLEOTIDE SEQUENCE</scope>
    <source>
        <strain evidence="2">GVMAG-M-3300023184-89</strain>
    </source>
</reference>
<accession>A0A6C0IHG9</accession>
<protein>
    <submittedName>
        <fullName evidence="2">Uncharacterized protein</fullName>
    </submittedName>
</protein>
<evidence type="ECO:0000313" key="2">
    <source>
        <dbReference type="EMBL" id="QHT92594.1"/>
    </source>
</evidence>
<organism evidence="2">
    <name type="scientific">viral metagenome</name>
    <dbReference type="NCBI Taxonomy" id="1070528"/>
    <lineage>
        <taxon>unclassified sequences</taxon>
        <taxon>metagenomes</taxon>
        <taxon>organismal metagenomes</taxon>
    </lineage>
</organism>
<feature type="region of interest" description="Disordered" evidence="1">
    <location>
        <begin position="183"/>
        <end position="206"/>
    </location>
</feature>
<sequence length="226" mass="25669">MEPFDTKLASLTYLTNPLYQQIIKQQKEIKKTSNKSDIKFYRKRITSLTKDMLKGEIPDNAYIKHIYETYVNGLIKYFKTVDTTDIIQKQYVSEANVSGANVSEANVSEANVSEANVSEAINDNDDTDLAHIKAVNINDSLMRKYPSVATLDNFVIKTQSESKDVRIIPVILEVDLKEPSLKKKGVKDKDKNKVKMKEPSFKKKSNKLDTITESVNETVNDNEIIV</sequence>
<name>A0A6C0IHG9_9ZZZZ</name>
<dbReference type="EMBL" id="MN740193">
    <property type="protein sequence ID" value="QHT92594.1"/>
    <property type="molecule type" value="Genomic_DNA"/>
</dbReference>
<evidence type="ECO:0000256" key="1">
    <source>
        <dbReference type="SAM" id="MobiDB-lite"/>
    </source>
</evidence>